<feature type="transmembrane region" description="Helical" evidence="1">
    <location>
        <begin position="95"/>
        <end position="116"/>
    </location>
</feature>
<feature type="transmembrane region" description="Helical" evidence="1">
    <location>
        <begin position="128"/>
        <end position="150"/>
    </location>
</feature>
<protein>
    <recommendedName>
        <fullName evidence="4">DUF2569 domain-containing protein</fullName>
    </recommendedName>
</protein>
<name>A0ABM8AU42_9BACT</name>
<accession>A0ABM8AU42</accession>
<evidence type="ECO:0000256" key="1">
    <source>
        <dbReference type="SAM" id="Phobius"/>
    </source>
</evidence>
<organism evidence="2 3">
    <name type="scientific">Pseudodesulfovibrio portus</name>
    <dbReference type="NCBI Taxonomy" id="231439"/>
    <lineage>
        <taxon>Bacteria</taxon>
        <taxon>Pseudomonadati</taxon>
        <taxon>Thermodesulfobacteriota</taxon>
        <taxon>Desulfovibrionia</taxon>
        <taxon>Desulfovibrionales</taxon>
        <taxon>Desulfovibrionaceae</taxon>
    </lineage>
</organism>
<dbReference type="InterPro" id="IPR019690">
    <property type="entry name" value="DUF2569"/>
</dbReference>
<keyword evidence="3" id="KW-1185">Reference proteome</keyword>
<sequence length="160" mass="17393">MKDVETVEEELVELDRNGVPRIGGWLRLLMLSLALTVLGGLGDLFAALDALRGLEPEALEIAGPLLRFEAAGAGVAVCLGAWLLYLLYKRNGLFVKAYIGGMVAIHVLGVVNLVWFRSLVTLVPGEMAALGGRVALGIFVTGLWMWYLLVSRRVKQTCVR</sequence>
<keyword evidence="1" id="KW-1133">Transmembrane helix</keyword>
<keyword evidence="1" id="KW-0472">Membrane</keyword>
<evidence type="ECO:0000313" key="3">
    <source>
        <dbReference type="Proteomes" id="UP001061361"/>
    </source>
</evidence>
<proteinExistence type="predicted"/>
<dbReference type="Pfam" id="PF10754">
    <property type="entry name" value="DUF2569"/>
    <property type="match status" value="1"/>
</dbReference>
<feature type="transmembrane region" description="Helical" evidence="1">
    <location>
        <begin position="25"/>
        <end position="48"/>
    </location>
</feature>
<feature type="transmembrane region" description="Helical" evidence="1">
    <location>
        <begin position="68"/>
        <end position="88"/>
    </location>
</feature>
<dbReference type="Proteomes" id="UP001061361">
    <property type="component" value="Chromosome"/>
</dbReference>
<keyword evidence="1" id="KW-0812">Transmembrane</keyword>
<dbReference type="EMBL" id="AP026708">
    <property type="protein sequence ID" value="BDQ34766.1"/>
    <property type="molecule type" value="Genomic_DNA"/>
</dbReference>
<evidence type="ECO:0008006" key="4">
    <source>
        <dbReference type="Google" id="ProtNLM"/>
    </source>
</evidence>
<gene>
    <name evidence="2" type="ORF">JCM14722_23080</name>
</gene>
<reference evidence="2" key="1">
    <citation type="submission" date="2022-08" db="EMBL/GenBank/DDBJ databases">
        <title>Genome Sequence of the sulphate-reducing bacterium, Pseudodesulfovibrio portus JCM14722.</title>
        <authorList>
            <person name="Kondo R."/>
            <person name="Kataoka T."/>
        </authorList>
    </citation>
    <scope>NUCLEOTIDE SEQUENCE</scope>
    <source>
        <strain evidence="2">JCM 14722</strain>
    </source>
</reference>
<evidence type="ECO:0000313" key="2">
    <source>
        <dbReference type="EMBL" id="BDQ34766.1"/>
    </source>
</evidence>
<dbReference type="RefSeq" id="WP_264981658.1">
    <property type="nucleotide sequence ID" value="NZ_AP026708.1"/>
</dbReference>